<evidence type="ECO:0000256" key="2">
    <source>
        <dbReference type="RuleBase" id="RU003749"/>
    </source>
</evidence>
<organism evidence="5 6">
    <name type="scientific">Nonomuraea turkmeniaca</name>
    <dbReference type="NCBI Taxonomy" id="103838"/>
    <lineage>
        <taxon>Bacteria</taxon>
        <taxon>Bacillati</taxon>
        <taxon>Actinomycetota</taxon>
        <taxon>Actinomycetes</taxon>
        <taxon>Streptosporangiales</taxon>
        <taxon>Streptosporangiaceae</taxon>
        <taxon>Nonomuraea</taxon>
    </lineage>
</organism>
<comment type="similarity">
    <text evidence="1 2">Belongs to the anti-sigma-factor antagonist family.</text>
</comment>
<dbReference type="PANTHER" id="PTHR33495:SF2">
    <property type="entry name" value="ANTI-SIGMA FACTOR ANTAGONIST TM_1081-RELATED"/>
    <property type="match status" value="1"/>
</dbReference>
<accession>A0A5S4FBY6</accession>
<comment type="caution">
    <text evidence="5">The sequence shown here is derived from an EMBL/GenBank/DDBJ whole genome shotgun (WGS) entry which is preliminary data.</text>
</comment>
<dbReference type="InterPro" id="IPR036513">
    <property type="entry name" value="STAS_dom_sf"/>
</dbReference>
<dbReference type="Gene3D" id="3.30.750.24">
    <property type="entry name" value="STAS domain"/>
    <property type="match status" value="1"/>
</dbReference>
<evidence type="ECO:0000259" key="4">
    <source>
        <dbReference type="PROSITE" id="PS50801"/>
    </source>
</evidence>
<keyword evidence="6" id="KW-1185">Reference proteome</keyword>
<feature type="region of interest" description="Disordered" evidence="3">
    <location>
        <begin position="1"/>
        <end position="21"/>
    </location>
</feature>
<dbReference type="Pfam" id="PF01740">
    <property type="entry name" value="STAS"/>
    <property type="match status" value="1"/>
</dbReference>
<dbReference type="SUPFAM" id="SSF52091">
    <property type="entry name" value="SpoIIaa-like"/>
    <property type="match status" value="1"/>
</dbReference>
<dbReference type="GO" id="GO:0043856">
    <property type="term" value="F:anti-sigma factor antagonist activity"/>
    <property type="evidence" value="ECO:0007669"/>
    <property type="project" value="InterPro"/>
</dbReference>
<dbReference type="EMBL" id="VCKY01000103">
    <property type="protein sequence ID" value="TMR15085.1"/>
    <property type="molecule type" value="Genomic_DNA"/>
</dbReference>
<protein>
    <recommendedName>
        <fullName evidence="2">Anti-sigma factor antagonist</fullName>
    </recommendedName>
</protein>
<dbReference type="AlphaFoldDB" id="A0A5S4FBY6"/>
<dbReference type="OrthoDB" id="3539241at2"/>
<name>A0A5S4FBY6_9ACTN</name>
<dbReference type="PROSITE" id="PS50801">
    <property type="entry name" value="STAS"/>
    <property type="match status" value="1"/>
</dbReference>
<sequence length="151" mass="16162">MVCPEYPPQRGGGLRRGAELSRSPCSGAPVILTYRHLADATLITVAGEVDAATSADLEIFIDRARRRLDEHLIVDMSQLSFLDSSGLAVLLAAATLARVHGAALHLAAVQPRVTRVLEITGTFPAVLVYDHVEQAIAAVEEMERARPAEPA</sequence>
<gene>
    <name evidence="5" type="ORF">ETD86_27740</name>
</gene>
<reference evidence="5 6" key="1">
    <citation type="submission" date="2019-05" db="EMBL/GenBank/DDBJ databases">
        <title>Draft genome sequence of Nonomuraea turkmeniaca DSM 43926.</title>
        <authorList>
            <person name="Saricaoglu S."/>
            <person name="Isik K."/>
        </authorList>
    </citation>
    <scope>NUCLEOTIDE SEQUENCE [LARGE SCALE GENOMIC DNA]</scope>
    <source>
        <strain evidence="5 6">DSM 43926</strain>
    </source>
</reference>
<evidence type="ECO:0000256" key="1">
    <source>
        <dbReference type="ARBA" id="ARBA00009013"/>
    </source>
</evidence>
<dbReference type="InterPro" id="IPR003658">
    <property type="entry name" value="Anti-sigma_ant"/>
</dbReference>
<dbReference type="InterPro" id="IPR002645">
    <property type="entry name" value="STAS_dom"/>
</dbReference>
<evidence type="ECO:0000313" key="5">
    <source>
        <dbReference type="EMBL" id="TMR15085.1"/>
    </source>
</evidence>
<evidence type="ECO:0000313" key="6">
    <source>
        <dbReference type="Proteomes" id="UP000309128"/>
    </source>
</evidence>
<dbReference type="Proteomes" id="UP000309128">
    <property type="component" value="Unassembled WGS sequence"/>
</dbReference>
<dbReference type="PANTHER" id="PTHR33495">
    <property type="entry name" value="ANTI-SIGMA FACTOR ANTAGONIST TM_1081-RELATED-RELATED"/>
    <property type="match status" value="1"/>
</dbReference>
<dbReference type="NCBIfam" id="TIGR00377">
    <property type="entry name" value="ant_ant_sig"/>
    <property type="match status" value="1"/>
</dbReference>
<proteinExistence type="inferred from homology"/>
<dbReference type="CDD" id="cd07043">
    <property type="entry name" value="STAS_anti-anti-sigma_factors"/>
    <property type="match status" value="1"/>
</dbReference>
<feature type="domain" description="STAS" evidence="4">
    <location>
        <begin position="30"/>
        <end position="139"/>
    </location>
</feature>
<evidence type="ECO:0000256" key="3">
    <source>
        <dbReference type="SAM" id="MobiDB-lite"/>
    </source>
</evidence>